<sequence length="246" mass="27710">MKVHVPQILPFNESVIGKETIYIFPLPHGFRCVAKTDGREITVCRATGEDITGFAPDVEEAFMALCREIMSEPNPRFTVNGKQEVFPDMVFDFILHDRAERYADDGRDDVVKAALLDDWECIGAPIESGKAKATILSHLFYDEYVAGRCPRDIWMQRAQHKRCIISAGLGVPSHEPLPILTWLTIAPRAVGYVESGIAAYEPAEAWTMIYNTFTENYQGALIVDVWQGWNVRGGAFRVLKEEDVEI</sequence>
<organism evidence="1 2">
    <name type="scientific">Salmonella phage SAP012</name>
    <dbReference type="NCBI Taxonomy" id="2742114"/>
    <lineage>
        <taxon>Viruses</taxon>
        <taxon>Duplodnaviria</taxon>
        <taxon>Heunggongvirae</taxon>
        <taxon>Uroviricota</taxon>
        <taxon>Caudoviricetes</taxon>
        <taxon>Casjensviridae</taxon>
        <taxon>Zhonglingvirus</taxon>
        <taxon>Zhonglingvirus SAP012</taxon>
    </lineage>
</organism>
<protein>
    <submittedName>
        <fullName evidence="1">Uncharacterized protein</fullName>
    </submittedName>
</protein>
<name>A0A6J4EGU0_9CAUD</name>
<dbReference type="RefSeq" id="YP_009999740.1">
    <property type="nucleotide sequence ID" value="NC_053008.1"/>
</dbReference>
<accession>A0A6J4EGU0</accession>
<keyword evidence="2" id="KW-1185">Reference proteome</keyword>
<reference evidence="1 2" key="1">
    <citation type="submission" date="2020-06" db="EMBL/GenBank/DDBJ databases">
        <title>Complete Genome Sequence of Salmonella phage SAP012.</title>
        <authorList>
            <person name="Shahin K."/>
            <person name="Soleimani-Delfan A."/>
            <person name="Barazandeh M."/>
            <person name="Komijani Majid."/>
            <person name="Bao H."/>
            <person name="Zhang L."/>
            <person name="Wang R."/>
        </authorList>
    </citation>
    <scope>NUCLEOTIDE SEQUENCE [LARGE SCALE GENOMIC DNA]</scope>
</reference>
<dbReference type="GeneID" id="62682372"/>
<evidence type="ECO:0000313" key="2">
    <source>
        <dbReference type="Proteomes" id="UP000505247"/>
    </source>
</evidence>
<dbReference type="Proteomes" id="UP000505247">
    <property type="component" value="Segment"/>
</dbReference>
<dbReference type="KEGG" id="vg:62682372"/>
<dbReference type="EMBL" id="LC553736">
    <property type="protein sequence ID" value="BCG45183.1"/>
    <property type="molecule type" value="Genomic_DNA"/>
</dbReference>
<proteinExistence type="predicted"/>
<evidence type="ECO:0000313" key="1">
    <source>
        <dbReference type="EMBL" id="BCG45183.1"/>
    </source>
</evidence>